<evidence type="ECO:0000256" key="1">
    <source>
        <dbReference type="ARBA" id="ARBA00004383"/>
    </source>
</evidence>
<comment type="similarity">
    <text evidence="2">Belongs to the TonB family.</text>
</comment>
<dbReference type="PROSITE" id="PS52015">
    <property type="entry name" value="TONB_CTD"/>
    <property type="match status" value="1"/>
</dbReference>
<dbReference type="NCBIfam" id="TIGR01352">
    <property type="entry name" value="tonB_Cterm"/>
    <property type="match status" value="1"/>
</dbReference>
<reference evidence="12 13" key="1">
    <citation type="submission" date="2024-04" db="EMBL/GenBank/DDBJ databases">
        <title>Bacterial endophytes with biocontrol capabilities against important plant pathogens.</title>
        <authorList>
            <person name="Alayande K.A."/>
        </authorList>
    </citation>
    <scope>NUCLEOTIDE SEQUENCE [LARGE SCALE GENOMIC DNA]</scope>
    <source>
        <strain evidence="12 13">KV22</strain>
    </source>
</reference>
<evidence type="ECO:0000256" key="5">
    <source>
        <dbReference type="ARBA" id="ARBA00022519"/>
    </source>
</evidence>
<evidence type="ECO:0000313" key="13">
    <source>
        <dbReference type="Proteomes" id="UP001455088"/>
    </source>
</evidence>
<evidence type="ECO:0000256" key="7">
    <source>
        <dbReference type="ARBA" id="ARBA00022927"/>
    </source>
</evidence>
<feature type="region of interest" description="Disordered" evidence="10">
    <location>
        <begin position="84"/>
        <end position="140"/>
    </location>
</feature>
<dbReference type="RefSeq" id="WP_070474438.1">
    <property type="nucleotide sequence ID" value="NZ_JBBYHY010000006.1"/>
</dbReference>
<evidence type="ECO:0000256" key="10">
    <source>
        <dbReference type="SAM" id="MobiDB-lite"/>
    </source>
</evidence>
<dbReference type="Proteomes" id="UP001455088">
    <property type="component" value="Unassembled WGS sequence"/>
</dbReference>
<gene>
    <name evidence="12" type="ORF">AAE039_11535</name>
</gene>
<evidence type="ECO:0000256" key="2">
    <source>
        <dbReference type="ARBA" id="ARBA00006555"/>
    </source>
</evidence>
<evidence type="ECO:0000313" key="12">
    <source>
        <dbReference type="EMBL" id="MEL3954195.1"/>
    </source>
</evidence>
<keyword evidence="4" id="KW-1003">Cell membrane</keyword>
<name>A0ABU9JQP8_9GAMM</name>
<keyword evidence="8" id="KW-1133">Transmembrane helix</keyword>
<accession>A0ABU9JQP8</accession>
<dbReference type="SUPFAM" id="SSF74653">
    <property type="entry name" value="TolA/TonB C-terminal domain"/>
    <property type="match status" value="1"/>
</dbReference>
<keyword evidence="13" id="KW-1185">Reference proteome</keyword>
<dbReference type="InterPro" id="IPR037682">
    <property type="entry name" value="TonB_C"/>
</dbReference>
<evidence type="ECO:0000256" key="9">
    <source>
        <dbReference type="ARBA" id="ARBA00023136"/>
    </source>
</evidence>
<sequence>MPLVLVCLVLGGLFWAIFLRDRGTSPTVSAGRIEAHRAAVESCLARADLACARVALLGMQRDLPGEENWRDLQVRVTALEADLAKQAEPARPTRAATPAPAPAPTAAQVPLHTEVAQAPPPPSSIPDRSAQVDAASRERAPVRYPPDAVRTGARGTVLLSIDVAEDGTATAISVMRTSRVRSLDRAALEAARRWRYLPAIREGQANASTMQLEVSFSPDAGTASDMADLRQPDNSYPPKAPTISLPPAAAPEAGLLSKARVELQQGRYDVAVALGESALQVNPDSAAARSLIRQAKAERDRVMRETTIE</sequence>
<dbReference type="InterPro" id="IPR051045">
    <property type="entry name" value="TonB-dependent_transducer"/>
</dbReference>
<dbReference type="Pfam" id="PF03544">
    <property type="entry name" value="TonB_C"/>
    <property type="match status" value="1"/>
</dbReference>
<dbReference type="InterPro" id="IPR006260">
    <property type="entry name" value="TonB/TolA_C"/>
</dbReference>
<feature type="domain" description="TonB C-terminal" evidence="11">
    <location>
        <begin position="129"/>
        <end position="225"/>
    </location>
</feature>
<feature type="compositionally biased region" description="Low complexity" evidence="10">
    <location>
        <begin position="89"/>
        <end position="98"/>
    </location>
</feature>
<organism evidence="12 13">
    <name type="scientific">Stenotrophomonas bentonitica</name>
    <dbReference type="NCBI Taxonomy" id="1450134"/>
    <lineage>
        <taxon>Bacteria</taxon>
        <taxon>Pseudomonadati</taxon>
        <taxon>Pseudomonadota</taxon>
        <taxon>Gammaproteobacteria</taxon>
        <taxon>Lysobacterales</taxon>
        <taxon>Lysobacteraceae</taxon>
        <taxon>Stenotrophomonas</taxon>
    </lineage>
</organism>
<comment type="subcellular location">
    <subcellularLocation>
        <location evidence="1">Cell inner membrane</location>
        <topology evidence="1">Single-pass membrane protein</topology>
        <orientation evidence="1">Periplasmic side</orientation>
    </subcellularLocation>
</comment>
<comment type="caution">
    <text evidence="12">The sequence shown here is derived from an EMBL/GenBank/DDBJ whole genome shotgun (WGS) entry which is preliminary data.</text>
</comment>
<protein>
    <submittedName>
        <fullName evidence="12">Energy transducer TonB</fullName>
    </submittedName>
</protein>
<keyword evidence="7" id="KW-0653">Protein transport</keyword>
<dbReference type="Gene3D" id="3.30.1150.10">
    <property type="match status" value="1"/>
</dbReference>
<evidence type="ECO:0000256" key="6">
    <source>
        <dbReference type="ARBA" id="ARBA00022692"/>
    </source>
</evidence>
<keyword evidence="3" id="KW-0813">Transport</keyword>
<evidence type="ECO:0000256" key="3">
    <source>
        <dbReference type="ARBA" id="ARBA00022448"/>
    </source>
</evidence>
<evidence type="ECO:0000259" key="11">
    <source>
        <dbReference type="PROSITE" id="PS52015"/>
    </source>
</evidence>
<dbReference type="PANTHER" id="PTHR33446">
    <property type="entry name" value="PROTEIN TONB-RELATED"/>
    <property type="match status" value="1"/>
</dbReference>
<evidence type="ECO:0000256" key="4">
    <source>
        <dbReference type="ARBA" id="ARBA00022475"/>
    </source>
</evidence>
<dbReference type="PANTHER" id="PTHR33446:SF2">
    <property type="entry name" value="PROTEIN TONB"/>
    <property type="match status" value="1"/>
</dbReference>
<keyword evidence="5" id="KW-0997">Cell inner membrane</keyword>
<evidence type="ECO:0000256" key="8">
    <source>
        <dbReference type="ARBA" id="ARBA00022989"/>
    </source>
</evidence>
<keyword evidence="9" id="KW-0472">Membrane</keyword>
<proteinExistence type="inferred from homology"/>
<dbReference type="EMBL" id="JBBYHY010000006">
    <property type="protein sequence ID" value="MEL3954195.1"/>
    <property type="molecule type" value="Genomic_DNA"/>
</dbReference>
<keyword evidence="6" id="KW-0812">Transmembrane</keyword>